<dbReference type="SMART" id="SM01329">
    <property type="entry name" value="Iso_dh"/>
    <property type="match status" value="1"/>
</dbReference>
<sequence>MGNNYSVEIEAAKNHFAQIIEEQFARIQKMKEEKDFVDFANKDHIVIGVCGGDGIGPFITAEGERVLAFLLKDDVASGRVEFKEIDGLTIENRAACGKAIPDDVLAELKACDVILKGPTTTPREGDEWPNIESANVAMRKELDLFANVRPVSVPEQGIDWMFYRENTEGGYAVGSKGIHVNDDLAIDFTVATQEGSERIIRAAFDYAQKSGKNKVTVVTKANVIKTTDGKFLDTAKAIAKEYPEVEMDDWYIDIMTAKLVDEKRRTQFKVMVLPNLYGDILTDEAAEFQGGVGTAGSANIGKRYAMFEAIHGSAPRMVKEGRGQYADPCSMLRAAGLLLEHIGKNDEAKKLQMALDICGLFEKKLELTGRDTGATGAEYAQYVMDTLSRDDLEAVYASYQK</sequence>
<keyword evidence="5" id="KW-1185">Reference proteome</keyword>
<evidence type="ECO:0000256" key="1">
    <source>
        <dbReference type="ARBA" id="ARBA00007769"/>
    </source>
</evidence>
<dbReference type="PANTHER" id="PTHR11835:SF34">
    <property type="entry name" value="ISOCITRATE DEHYDROGENASE [NAD] SUBUNIT ALPHA, MITOCHONDRIAL"/>
    <property type="match status" value="1"/>
</dbReference>
<evidence type="ECO:0000256" key="2">
    <source>
        <dbReference type="ARBA" id="ARBA00023002"/>
    </source>
</evidence>
<dbReference type="RefSeq" id="WP_090244161.1">
    <property type="nucleotide sequence ID" value="NZ_FNOU01000006.1"/>
</dbReference>
<dbReference type="EMBL" id="FNOU01000006">
    <property type="protein sequence ID" value="SDX72781.1"/>
    <property type="molecule type" value="Genomic_DNA"/>
</dbReference>
<keyword evidence="2" id="KW-0560">Oxidoreductase</keyword>
<comment type="similarity">
    <text evidence="1">Belongs to the isocitrate and isopropylmalate dehydrogenases family.</text>
</comment>
<dbReference type="Gene3D" id="3.40.718.10">
    <property type="entry name" value="Isopropylmalate Dehydrogenase"/>
    <property type="match status" value="1"/>
</dbReference>
<feature type="domain" description="Isopropylmalate dehydrogenase-like" evidence="3">
    <location>
        <begin position="46"/>
        <end position="383"/>
    </location>
</feature>
<dbReference type="PANTHER" id="PTHR11835">
    <property type="entry name" value="DECARBOXYLATING DEHYDROGENASES-ISOCITRATE, ISOPROPYLMALATE, TARTRATE"/>
    <property type="match status" value="1"/>
</dbReference>
<dbReference type="GO" id="GO:0004449">
    <property type="term" value="F:isocitrate dehydrogenase (NAD+) activity"/>
    <property type="evidence" value="ECO:0007669"/>
    <property type="project" value="TreeGrafter"/>
</dbReference>
<evidence type="ECO:0000313" key="4">
    <source>
        <dbReference type="EMBL" id="SDX72781.1"/>
    </source>
</evidence>
<dbReference type="GO" id="GO:0006099">
    <property type="term" value="P:tricarboxylic acid cycle"/>
    <property type="evidence" value="ECO:0007669"/>
    <property type="project" value="TreeGrafter"/>
</dbReference>
<evidence type="ECO:0000259" key="3">
    <source>
        <dbReference type="SMART" id="SM01329"/>
    </source>
</evidence>
<organism evidence="4 5">
    <name type="scientific">Eubacterium barkeri</name>
    <name type="common">Clostridium barkeri</name>
    <dbReference type="NCBI Taxonomy" id="1528"/>
    <lineage>
        <taxon>Bacteria</taxon>
        <taxon>Bacillati</taxon>
        <taxon>Bacillota</taxon>
        <taxon>Clostridia</taxon>
        <taxon>Eubacteriales</taxon>
        <taxon>Eubacteriaceae</taxon>
        <taxon>Eubacterium</taxon>
    </lineage>
</organism>
<accession>A0A1H3E275</accession>
<name>A0A1H3E275_EUBBA</name>
<dbReference type="AlphaFoldDB" id="A0A1H3E275"/>
<gene>
    <name evidence="4" type="ORF">SAMN04488579_10668</name>
</gene>
<reference evidence="5" key="1">
    <citation type="submission" date="2016-10" db="EMBL/GenBank/DDBJ databases">
        <authorList>
            <person name="Varghese N."/>
            <person name="Submissions S."/>
        </authorList>
    </citation>
    <scope>NUCLEOTIDE SEQUENCE [LARGE SCALE GENOMIC DNA]</scope>
    <source>
        <strain evidence="5">VPI 5359</strain>
    </source>
</reference>
<proteinExistence type="inferred from homology"/>
<dbReference type="STRING" id="1528.SAMN04488579_10668"/>
<dbReference type="OrthoDB" id="9806254at2"/>
<dbReference type="Pfam" id="PF00180">
    <property type="entry name" value="Iso_dh"/>
    <property type="match status" value="1"/>
</dbReference>
<protein>
    <submittedName>
        <fullName evidence="4">Isocitrate dehydrogenase (NAD+)</fullName>
    </submittedName>
</protein>
<evidence type="ECO:0000313" key="5">
    <source>
        <dbReference type="Proteomes" id="UP000199652"/>
    </source>
</evidence>
<dbReference type="Proteomes" id="UP000199652">
    <property type="component" value="Unassembled WGS sequence"/>
</dbReference>
<dbReference type="SUPFAM" id="SSF53659">
    <property type="entry name" value="Isocitrate/Isopropylmalate dehydrogenase-like"/>
    <property type="match status" value="1"/>
</dbReference>
<dbReference type="GO" id="GO:0006102">
    <property type="term" value="P:isocitrate metabolic process"/>
    <property type="evidence" value="ECO:0007669"/>
    <property type="project" value="TreeGrafter"/>
</dbReference>
<dbReference type="InterPro" id="IPR024084">
    <property type="entry name" value="IsoPropMal-DH-like_dom"/>
</dbReference>